<comment type="caution">
    <text evidence="2">The sequence shown here is derived from an EMBL/GenBank/DDBJ whole genome shotgun (WGS) entry which is preliminary data.</text>
</comment>
<reference evidence="2 3" key="1">
    <citation type="submission" date="2023-04" db="EMBL/GenBank/DDBJ databases">
        <title>A novel bacteria isolated from coastal sediment.</title>
        <authorList>
            <person name="Liu X.-J."/>
            <person name="Du Z.-J."/>
        </authorList>
    </citation>
    <scope>NUCLEOTIDE SEQUENCE [LARGE SCALE GENOMIC DNA]</scope>
    <source>
        <strain evidence="2 3">SDUM461003</strain>
    </source>
</reference>
<organism evidence="2 3">
    <name type="scientific">Thalassobacterium maritimum</name>
    <dbReference type="NCBI Taxonomy" id="3041265"/>
    <lineage>
        <taxon>Bacteria</taxon>
        <taxon>Pseudomonadati</taxon>
        <taxon>Verrucomicrobiota</taxon>
        <taxon>Opitutia</taxon>
        <taxon>Puniceicoccales</taxon>
        <taxon>Coraliomargaritaceae</taxon>
        <taxon>Thalassobacterium</taxon>
    </lineage>
</organism>
<name>A0ABU1AT57_9BACT</name>
<dbReference type="EMBL" id="JARXHW010000003">
    <property type="protein sequence ID" value="MDQ8206330.1"/>
    <property type="molecule type" value="Genomic_DNA"/>
</dbReference>
<dbReference type="InterPro" id="IPR025975">
    <property type="entry name" value="Polysacc_lyase"/>
</dbReference>
<dbReference type="Gene3D" id="2.60.120.200">
    <property type="match status" value="1"/>
</dbReference>
<evidence type="ECO:0000313" key="2">
    <source>
        <dbReference type="EMBL" id="MDQ8206330.1"/>
    </source>
</evidence>
<gene>
    <name evidence="2" type="ORF">QEH52_02340</name>
</gene>
<sequence length="600" mass="65775">MIRSKPHALRIVLTIVFSLFLVSGAHADSYVSQVSMQNPSFADMTGDGMPDGWSAYPGGDGLSLAKEGGVWIDDANKSAGLGLAQWVPVTEGKRYTLSLDLAGEGGLFAYMIFLEKKPRQAKQIPSMTLKEKRQWAKGGGAESLTTTVSEIAPAGAKFLRVWIYSPSSGTTNVRATGISLQAESLAPLGAISVGEPGVIPEGCLIQNPDFQKVEIDRTPSDWEVYPPANGSGTQVVSTNAGLRLTDSDQRNGVGLSQWIPVEAGNRYVVKAEVQGSQGLFLYSIFASEKPAQKSRYSEVEISQKREWAKSGKIAQVASVAPEGAKWMRVWLYSASSGTSDVIVKQITATIENASGDAAAVAAGLFNWMDFETGDMSQAASREGADREIVKKGEGPVREGNYAYRAMLSRSKERTELVGPRSPAYGVVRYGWSIFVPEDFDGDTFFSIITQWHDWGSGKEYIEDGGAPTHLYISKGDWRFKLRYQGEDDHVASTQFPLGSIDADRGQWTDWVMEVNWQAPGDGGWMKLYKNDELVVDYTGPTWYAGKDKGPYYKFGIYRGSKKWPGSVERSKLVFDAFRMALGDRSTYEQVAPSAYEPRKK</sequence>
<keyword evidence="1" id="KW-0732">Signal</keyword>
<dbReference type="Proteomes" id="UP001225316">
    <property type="component" value="Unassembled WGS sequence"/>
</dbReference>
<evidence type="ECO:0000313" key="3">
    <source>
        <dbReference type="Proteomes" id="UP001225316"/>
    </source>
</evidence>
<dbReference type="GO" id="GO:0016829">
    <property type="term" value="F:lyase activity"/>
    <property type="evidence" value="ECO:0007669"/>
    <property type="project" value="UniProtKB-KW"/>
</dbReference>
<dbReference type="Gene3D" id="2.60.120.260">
    <property type="entry name" value="Galactose-binding domain-like"/>
    <property type="match status" value="2"/>
</dbReference>
<keyword evidence="3" id="KW-1185">Reference proteome</keyword>
<evidence type="ECO:0000256" key="1">
    <source>
        <dbReference type="SAM" id="SignalP"/>
    </source>
</evidence>
<accession>A0ABU1AT57</accession>
<feature type="signal peptide" evidence="1">
    <location>
        <begin position="1"/>
        <end position="27"/>
    </location>
</feature>
<dbReference type="RefSeq" id="WP_308948369.1">
    <property type="nucleotide sequence ID" value="NZ_JARXHW010000003.1"/>
</dbReference>
<protein>
    <submittedName>
        <fullName evidence="2">Polysaccharide lyase</fullName>
    </submittedName>
</protein>
<feature type="chain" id="PRO_5047139565" evidence="1">
    <location>
        <begin position="28"/>
        <end position="600"/>
    </location>
</feature>
<dbReference type="Pfam" id="PF14099">
    <property type="entry name" value="Polysacc_lyase"/>
    <property type="match status" value="1"/>
</dbReference>
<proteinExistence type="predicted"/>
<keyword evidence="2" id="KW-0456">Lyase</keyword>